<evidence type="ECO:0000313" key="2">
    <source>
        <dbReference type="EMBL" id="GCC23500.1"/>
    </source>
</evidence>
<dbReference type="Proteomes" id="UP000287033">
    <property type="component" value="Unassembled WGS sequence"/>
</dbReference>
<dbReference type="EMBL" id="BEZZ01000031">
    <property type="protein sequence ID" value="GCC23500.1"/>
    <property type="molecule type" value="Genomic_DNA"/>
</dbReference>
<feature type="signal peptide" evidence="1">
    <location>
        <begin position="1"/>
        <end position="17"/>
    </location>
</feature>
<feature type="chain" id="PRO_5019373965" description="Secreted protein" evidence="1">
    <location>
        <begin position="18"/>
        <end position="78"/>
    </location>
</feature>
<reference evidence="2 3" key="1">
    <citation type="journal article" date="2018" name="Nat. Ecol. Evol.">
        <title>Shark genomes provide insights into elasmobranch evolution and the origin of vertebrates.</title>
        <authorList>
            <person name="Hara Y"/>
            <person name="Yamaguchi K"/>
            <person name="Onimaru K"/>
            <person name="Kadota M"/>
            <person name="Koyanagi M"/>
            <person name="Keeley SD"/>
            <person name="Tatsumi K"/>
            <person name="Tanaka K"/>
            <person name="Motone F"/>
            <person name="Kageyama Y"/>
            <person name="Nozu R"/>
            <person name="Adachi N"/>
            <person name="Nishimura O"/>
            <person name="Nakagawa R"/>
            <person name="Tanegashima C"/>
            <person name="Kiyatake I"/>
            <person name="Matsumoto R"/>
            <person name="Murakumo K"/>
            <person name="Nishida K"/>
            <person name="Terakita A"/>
            <person name="Kuratani S"/>
            <person name="Sato K"/>
            <person name="Hyodo S Kuraku.S."/>
        </authorList>
    </citation>
    <scope>NUCLEOTIDE SEQUENCE [LARGE SCALE GENOMIC DNA]</scope>
</reference>
<gene>
    <name evidence="2" type="ORF">chiPu_0001896</name>
</gene>
<name>A0A401RZI9_CHIPU</name>
<dbReference type="AlphaFoldDB" id="A0A401RZI9"/>
<organism evidence="2 3">
    <name type="scientific">Chiloscyllium punctatum</name>
    <name type="common">Brownbanded bambooshark</name>
    <name type="synonym">Hemiscyllium punctatum</name>
    <dbReference type="NCBI Taxonomy" id="137246"/>
    <lineage>
        <taxon>Eukaryota</taxon>
        <taxon>Metazoa</taxon>
        <taxon>Chordata</taxon>
        <taxon>Craniata</taxon>
        <taxon>Vertebrata</taxon>
        <taxon>Chondrichthyes</taxon>
        <taxon>Elasmobranchii</taxon>
        <taxon>Galeomorphii</taxon>
        <taxon>Galeoidea</taxon>
        <taxon>Orectolobiformes</taxon>
        <taxon>Hemiscylliidae</taxon>
        <taxon>Chiloscyllium</taxon>
    </lineage>
</organism>
<protein>
    <recommendedName>
        <fullName evidence="4">Secreted protein</fullName>
    </recommendedName>
</protein>
<evidence type="ECO:0008006" key="4">
    <source>
        <dbReference type="Google" id="ProtNLM"/>
    </source>
</evidence>
<proteinExistence type="predicted"/>
<evidence type="ECO:0000256" key="1">
    <source>
        <dbReference type="SAM" id="SignalP"/>
    </source>
</evidence>
<sequence length="78" mass="8420">MPISLFSLFSIFPVVGSLSVQSGRRNFCSVILCNLTGSTEAIGCWLEATECNIRKESRGLDGSLINSNCTTCDNNNVN</sequence>
<comment type="caution">
    <text evidence="2">The sequence shown here is derived from an EMBL/GenBank/DDBJ whole genome shotgun (WGS) entry which is preliminary data.</text>
</comment>
<evidence type="ECO:0000313" key="3">
    <source>
        <dbReference type="Proteomes" id="UP000287033"/>
    </source>
</evidence>
<accession>A0A401RZI9</accession>
<keyword evidence="1" id="KW-0732">Signal</keyword>
<keyword evidence="3" id="KW-1185">Reference proteome</keyword>